<evidence type="ECO:0000313" key="2">
    <source>
        <dbReference type="Proteomes" id="UP001341281"/>
    </source>
</evidence>
<organism evidence="1 2">
    <name type="scientific">Paspalum notatum var. saurae</name>
    <dbReference type="NCBI Taxonomy" id="547442"/>
    <lineage>
        <taxon>Eukaryota</taxon>
        <taxon>Viridiplantae</taxon>
        <taxon>Streptophyta</taxon>
        <taxon>Embryophyta</taxon>
        <taxon>Tracheophyta</taxon>
        <taxon>Spermatophyta</taxon>
        <taxon>Magnoliopsida</taxon>
        <taxon>Liliopsida</taxon>
        <taxon>Poales</taxon>
        <taxon>Poaceae</taxon>
        <taxon>PACMAD clade</taxon>
        <taxon>Panicoideae</taxon>
        <taxon>Andropogonodae</taxon>
        <taxon>Paspaleae</taxon>
        <taxon>Paspalinae</taxon>
        <taxon>Paspalum</taxon>
    </lineage>
</organism>
<keyword evidence="2" id="KW-1185">Reference proteome</keyword>
<dbReference type="Proteomes" id="UP001341281">
    <property type="component" value="Chromosome 08"/>
</dbReference>
<dbReference type="AlphaFoldDB" id="A0AAQ3UFL8"/>
<accession>A0AAQ3UFL8</accession>
<reference evidence="1 2" key="1">
    <citation type="submission" date="2024-02" db="EMBL/GenBank/DDBJ databases">
        <title>High-quality chromosome-scale genome assembly of Pensacola bahiagrass (Paspalum notatum Flugge var. saurae).</title>
        <authorList>
            <person name="Vega J.M."/>
            <person name="Podio M."/>
            <person name="Orjuela J."/>
            <person name="Siena L.A."/>
            <person name="Pessino S.C."/>
            <person name="Combes M.C."/>
            <person name="Mariac C."/>
            <person name="Albertini E."/>
            <person name="Pupilli F."/>
            <person name="Ortiz J.P.A."/>
            <person name="Leblanc O."/>
        </authorList>
    </citation>
    <scope>NUCLEOTIDE SEQUENCE [LARGE SCALE GENOMIC DNA]</scope>
    <source>
        <strain evidence="1">R1</strain>
        <tissue evidence="1">Leaf</tissue>
    </source>
</reference>
<dbReference type="EMBL" id="CP144752">
    <property type="protein sequence ID" value="WVZ90769.1"/>
    <property type="molecule type" value="Genomic_DNA"/>
</dbReference>
<name>A0AAQ3UFL8_PASNO</name>
<proteinExistence type="predicted"/>
<gene>
    <name evidence="1" type="ORF">U9M48_037038</name>
</gene>
<sequence>MALDEEDTLLSSTATPAWTRTVNRWNLLNARRIGATHQAWPPVTTVVTRRDGMAIQPSSSVVVESSDPA</sequence>
<protein>
    <submittedName>
        <fullName evidence="1">Uncharacterized protein</fullName>
    </submittedName>
</protein>
<evidence type="ECO:0000313" key="1">
    <source>
        <dbReference type="EMBL" id="WVZ90769.1"/>
    </source>
</evidence>